<feature type="transmembrane region" description="Helical" evidence="1">
    <location>
        <begin position="229"/>
        <end position="254"/>
    </location>
</feature>
<feature type="transmembrane region" description="Helical" evidence="1">
    <location>
        <begin position="195"/>
        <end position="217"/>
    </location>
</feature>
<keyword evidence="1" id="KW-0812">Transmembrane</keyword>
<keyword evidence="1" id="KW-1133">Transmembrane helix</keyword>
<feature type="transmembrane region" description="Helical" evidence="1">
    <location>
        <begin position="134"/>
        <end position="152"/>
    </location>
</feature>
<evidence type="ECO:0000256" key="1">
    <source>
        <dbReference type="SAM" id="Phobius"/>
    </source>
</evidence>
<protein>
    <submittedName>
        <fullName evidence="2">Uncharacterized protein</fullName>
    </submittedName>
</protein>
<feature type="transmembrane region" description="Helical" evidence="1">
    <location>
        <begin position="164"/>
        <end position="183"/>
    </location>
</feature>
<name>A0A7C1CCD3_9CREN</name>
<feature type="transmembrane region" description="Helical" evidence="1">
    <location>
        <begin position="103"/>
        <end position="122"/>
    </location>
</feature>
<dbReference type="EMBL" id="DSAY01000047">
    <property type="protein sequence ID" value="HDP14642.1"/>
    <property type="molecule type" value="Genomic_DNA"/>
</dbReference>
<proteinExistence type="predicted"/>
<gene>
    <name evidence="2" type="ORF">ENN26_02520</name>
</gene>
<sequence length="421" mass="48629">MLILVIASLPVLLFYVSNAYVYDAYNFEFIQIYNDLAMGLGNSTLSRFWQQTVSGSYRVIPIYVSMLDVLVNLASPVYSLYILPLLIYLIANFKQVNFTPFQKFLAIISLFTWFIYSFGRSYIDINVYQNIFVIRYYVPLVFTIYILLISLTSNKETSQGVFKILSAVTFSFYAYLFMAQGYFMKERILLSYNNFGPLPLTHITLLTIPLILFLILNQKKMKGYLSSEIIDVAYLSSILALIIVIMLPIAVIYLSTNNISLNVDSTEYNSVLASALPQYYSSYYVCYSENDRIFHVIRDKCPMIYSFGGIYSLNTYSAGKIFLRAGHFSYLPFMLEDLNLTNPSQYQNLVSRYPYLKGFELPSSFCLQVPTENHLEKSVWIGIKVLEQNSPSFSRIMNKLVNDKPIMETKYYRVYYIKIGG</sequence>
<dbReference type="AlphaFoldDB" id="A0A7C1CCD3"/>
<accession>A0A7C1CCD3</accession>
<evidence type="ECO:0000313" key="2">
    <source>
        <dbReference type="EMBL" id="HDP14642.1"/>
    </source>
</evidence>
<keyword evidence="1" id="KW-0472">Membrane</keyword>
<comment type="caution">
    <text evidence="2">The sequence shown here is derived from an EMBL/GenBank/DDBJ whole genome shotgun (WGS) entry which is preliminary data.</text>
</comment>
<organism evidence="2">
    <name type="scientific">Thermofilum adornatum</name>
    <dbReference type="NCBI Taxonomy" id="1365176"/>
    <lineage>
        <taxon>Archaea</taxon>
        <taxon>Thermoproteota</taxon>
        <taxon>Thermoprotei</taxon>
        <taxon>Thermofilales</taxon>
        <taxon>Thermofilaceae</taxon>
        <taxon>Thermofilum</taxon>
    </lineage>
</organism>
<reference evidence="2" key="1">
    <citation type="journal article" date="2020" name="mSystems">
        <title>Genome- and Community-Level Interaction Insights into Carbon Utilization and Element Cycling Functions of Hydrothermarchaeota in Hydrothermal Sediment.</title>
        <authorList>
            <person name="Zhou Z."/>
            <person name="Liu Y."/>
            <person name="Xu W."/>
            <person name="Pan J."/>
            <person name="Luo Z.H."/>
            <person name="Li M."/>
        </authorList>
    </citation>
    <scope>NUCLEOTIDE SEQUENCE [LARGE SCALE GENOMIC DNA]</scope>
    <source>
        <strain evidence="2">SpSt-116</strain>
    </source>
</reference>
<feature type="transmembrane region" description="Helical" evidence="1">
    <location>
        <begin position="69"/>
        <end position="91"/>
    </location>
</feature>